<dbReference type="SMART" id="SM00342">
    <property type="entry name" value="HTH_ARAC"/>
    <property type="match status" value="1"/>
</dbReference>
<evidence type="ECO:0000259" key="4">
    <source>
        <dbReference type="PROSITE" id="PS01124"/>
    </source>
</evidence>
<dbReference type="Pfam" id="PF12833">
    <property type="entry name" value="HTH_18"/>
    <property type="match status" value="1"/>
</dbReference>
<evidence type="ECO:0000256" key="3">
    <source>
        <dbReference type="ARBA" id="ARBA00023163"/>
    </source>
</evidence>
<evidence type="ECO:0000256" key="1">
    <source>
        <dbReference type="ARBA" id="ARBA00023015"/>
    </source>
</evidence>
<dbReference type="InterPro" id="IPR046532">
    <property type="entry name" value="DUF6597"/>
</dbReference>
<feature type="domain" description="HTH araC/xylS-type" evidence="4">
    <location>
        <begin position="160"/>
        <end position="261"/>
    </location>
</feature>
<reference evidence="6" key="1">
    <citation type="submission" date="2016-11" db="EMBL/GenBank/DDBJ databases">
        <authorList>
            <person name="Panda P."/>
            <person name="Visnovsky S."/>
            <person name="Pitman A."/>
        </authorList>
    </citation>
    <scope>NUCLEOTIDE SEQUENCE [LARGE SCALE GENOMIC DNA]</scope>
    <source>
        <strain evidence="6">ICMP 9972</strain>
    </source>
</reference>
<organism evidence="5 6">
    <name type="scientific">Pectobacterium actinidiae</name>
    <dbReference type="NCBI Taxonomy" id="1507808"/>
    <lineage>
        <taxon>Bacteria</taxon>
        <taxon>Pseudomonadati</taxon>
        <taxon>Pseudomonadota</taxon>
        <taxon>Gammaproteobacteria</taxon>
        <taxon>Enterobacterales</taxon>
        <taxon>Pectobacteriaceae</taxon>
        <taxon>Pectobacterium</taxon>
    </lineage>
</organism>
<dbReference type="Proteomes" id="UP000189286">
    <property type="component" value="Unassembled WGS sequence"/>
</dbReference>
<dbReference type="PANTHER" id="PTHR46796">
    <property type="entry name" value="HTH-TYPE TRANSCRIPTIONAL ACTIVATOR RHAS-RELATED"/>
    <property type="match status" value="1"/>
</dbReference>
<evidence type="ECO:0000313" key="5">
    <source>
        <dbReference type="EMBL" id="ONK08967.1"/>
    </source>
</evidence>
<dbReference type="InterPro" id="IPR018060">
    <property type="entry name" value="HTH_AraC"/>
</dbReference>
<keyword evidence="1" id="KW-0805">Transcription regulation</keyword>
<dbReference type="EMBL" id="MPUJ01000001">
    <property type="protein sequence ID" value="ONK08967.1"/>
    <property type="molecule type" value="Genomic_DNA"/>
</dbReference>
<dbReference type="InterPro" id="IPR050204">
    <property type="entry name" value="AraC_XylS_family_regulators"/>
</dbReference>
<dbReference type="SUPFAM" id="SSF46689">
    <property type="entry name" value="Homeodomain-like"/>
    <property type="match status" value="1"/>
</dbReference>
<dbReference type="GO" id="GO:0003700">
    <property type="term" value="F:DNA-binding transcription factor activity"/>
    <property type="evidence" value="ECO:0007669"/>
    <property type="project" value="InterPro"/>
</dbReference>
<gene>
    <name evidence="5" type="ORF">BSK71_01670</name>
</gene>
<dbReference type="PROSITE" id="PS01124">
    <property type="entry name" value="HTH_ARAC_FAMILY_2"/>
    <property type="match status" value="1"/>
</dbReference>
<dbReference type="InterPro" id="IPR009057">
    <property type="entry name" value="Homeodomain-like_sf"/>
</dbReference>
<dbReference type="PANTHER" id="PTHR46796:SF15">
    <property type="entry name" value="BLL1074 PROTEIN"/>
    <property type="match status" value="1"/>
</dbReference>
<dbReference type="GO" id="GO:0043565">
    <property type="term" value="F:sequence-specific DNA binding"/>
    <property type="evidence" value="ECO:0007669"/>
    <property type="project" value="InterPro"/>
</dbReference>
<name>A0A1V2R931_9GAMM</name>
<dbReference type="AlphaFoldDB" id="A0A1V2R931"/>
<sequence length="274" mass="31470">MHPDSASFRVRPLQPWFVINAAEDYLKKNVSQSPIAHFYSFTVNRAEPMTLAVPDGSVDLLLHCCPDAPSGRVCGSTASAQITRLMPGERYFGVRFMPGIMPAFLDLSPGELAGQEIPFDEVAPDTPRLLRRLVNSHDFNEQVSLFLHYFSYWTNRSAPPLLLQIIDLIMAHDGKIRVDELERKTLYSARYIHRLFHDNCGMSPKTFCRTIRFQRALALLNQGNIDNLTTLAQRLEYADQSHFLREFKAFTSCSPQHYLARLQAVRYQCRIRQY</sequence>
<evidence type="ECO:0000313" key="6">
    <source>
        <dbReference type="Proteomes" id="UP000189286"/>
    </source>
</evidence>
<keyword evidence="2" id="KW-0238">DNA-binding</keyword>
<dbReference type="RefSeq" id="WP_039355054.1">
    <property type="nucleotide sequence ID" value="NZ_JBIXLK010000014.1"/>
</dbReference>
<comment type="caution">
    <text evidence="5">The sequence shown here is derived from an EMBL/GenBank/DDBJ whole genome shotgun (WGS) entry which is preliminary data.</text>
</comment>
<accession>A0A1V2R931</accession>
<protein>
    <submittedName>
        <fullName evidence="5">AraC family transcriptional regulator</fullName>
    </submittedName>
</protein>
<evidence type="ECO:0000256" key="2">
    <source>
        <dbReference type="ARBA" id="ARBA00023125"/>
    </source>
</evidence>
<dbReference type="Pfam" id="PF20240">
    <property type="entry name" value="DUF6597"/>
    <property type="match status" value="1"/>
</dbReference>
<proteinExistence type="predicted"/>
<dbReference type="Gene3D" id="1.10.10.60">
    <property type="entry name" value="Homeodomain-like"/>
    <property type="match status" value="1"/>
</dbReference>
<dbReference type="OrthoDB" id="9809338at2"/>
<keyword evidence="3" id="KW-0804">Transcription</keyword>